<dbReference type="InterPro" id="IPR011035">
    <property type="entry name" value="Ribosomal_bL25/Gln-tRNA_synth"/>
</dbReference>
<evidence type="ECO:0000256" key="1">
    <source>
        <dbReference type="ARBA" id="ARBA00022917"/>
    </source>
</evidence>
<dbReference type="Proteomes" id="UP000325577">
    <property type="component" value="Linkage Group LG20"/>
</dbReference>
<gene>
    <name evidence="3" type="ORF">F0562_034064</name>
</gene>
<evidence type="ECO:0000313" key="3">
    <source>
        <dbReference type="EMBL" id="KAA8529137.1"/>
    </source>
</evidence>
<dbReference type="InterPro" id="IPR050132">
    <property type="entry name" value="Gln/Glu-tRNA_Ligase"/>
</dbReference>
<dbReference type="SUPFAM" id="SSF50715">
    <property type="entry name" value="Ribosomal protein L25-like"/>
    <property type="match status" value="1"/>
</dbReference>
<sequence>MQGVLHWVAEPSPRVDPLKVEVRLFDKLFLSENPAELDEWLCDLNPQSKIVVLGAYSVPLVKKAAVGDTFQFERLGMFQIENVHGAWCMCMLPCHMHGSTTERVMVVAVNDDY</sequence>
<dbReference type="PANTHER" id="PTHR43097">
    <property type="entry name" value="GLUTAMINE-TRNA LIGASE"/>
    <property type="match status" value="1"/>
</dbReference>
<feature type="domain" description="tRNA synthetases class I (E and Q) anti-codon binding" evidence="2">
    <location>
        <begin position="4"/>
        <end position="80"/>
    </location>
</feature>
<dbReference type="GO" id="GO:0006425">
    <property type="term" value="P:glutaminyl-tRNA aminoacylation"/>
    <property type="evidence" value="ECO:0007669"/>
    <property type="project" value="TreeGrafter"/>
</dbReference>
<keyword evidence="1" id="KW-0648">Protein biosynthesis</keyword>
<organism evidence="3 4">
    <name type="scientific">Nyssa sinensis</name>
    <dbReference type="NCBI Taxonomy" id="561372"/>
    <lineage>
        <taxon>Eukaryota</taxon>
        <taxon>Viridiplantae</taxon>
        <taxon>Streptophyta</taxon>
        <taxon>Embryophyta</taxon>
        <taxon>Tracheophyta</taxon>
        <taxon>Spermatophyta</taxon>
        <taxon>Magnoliopsida</taxon>
        <taxon>eudicotyledons</taxon>
        <taxon>Gunneridae</taxon>
        <taxon>Pentapetalae</taxon>
        <taxon>asterids</taxon>
        <taxon>Cornales</taxon>
        <taxon>Nyssaceae</taxon>
        <taxon>Nyssa</taxon>
    </lineage>
</organism>
<evidence type="ECO:0000259" key="2">
    <source>
        <dbReference type="Pfam" id="PF20974"/>
    </source>
</evidence>
<name>A0A5J5AI76_9ASTE</name>
<accession>A0A5J5AI76</accession>
<dbReference type="Pfam" id="PF20974">
    <property type="entry name" value="tRNA-synt_1c_C2"/>
    <property type="match status" value="1"/>
</dbReference>
<dbReference type="Gene3D" id="2.40.240.10">
    <property type="entry name" value="Ribosomal Protein L25, Chain P"/>
    <property type="match status" value="1"/>
</dbReference>
<keyword evidence="4" id="KW-1185">Reference proteome</keyword>
<dbReference type="AlphaFoldDB" id="A0A5J5AI76"/>
<dbReference type="GO" id="GO:0005829">
    <property type="term" value="C:cytosol"/>
    <property type="evidence" value="ECO:0007669"/>
    <property type="project" value="TreeGrafter"/>
</dbReference>
<dbReference type="PANTHER" id="PTHR43097:SF4">
    <property type="entry name" value="GLUTAMINE--TRNA LIGASE"/>
    <property type="match status" value="1"/>
</dbReference>
<dbReference type="OrthoDB" id="10250478at2759"/>
<dbReference type="InterPro" id="IPR049437">
    <property type="entry name" value="tRNA-synt_1c_C2"/>
</dbReference>
<dbReference type="EMBL" id="CM018044">
    <property type="protein sequence ID" value="KAA8529137.1"/>
    <property type="molecule type" value="Genomic_DNA"/>
</dbReference>
<reference evidence="3 4" key="1">
    <citation type="submission" date="2019-09" db="EMBL/GenBank/DDBJ databases">
        <title>A chromosome-level genome assembly of the Chinese tupelo Nyssa sinensis.</title>
        <authorList>
            <person name="Yang X."/>
            <person name="Kang M."/>
            <person name="Yang Y."/>
            <person name="Xiong H."/>
            <person name="Wang M."/>
            <person name="Zhang Z."/>
            <person name="Wang Z."/>
            <person name="Wu H."/>
            <person name="Ma T."/>
            <person name="Liu J."/>
            <person name="Xi Z."/>
        </authorList>
    </citation>
    <scope>NUCLEOTIDE SEQUENCE [LARGE SCALE GENOMIC DNA]</scope>
    <source>
        <strain evidence="3">J267</strain>
        <tissue evidence="3">Leaf</tissue>
    </source>
</reference>
<dbReference type="InterPro" id="IPR020056">
    <property type="entry name" value="Rbsml_bL25/Gln-tRNA_synth_N"/>
</dbReference>
<evidence type="ECO:0000313" key="4">
    <source>
        <dbReference type="Proteomes" id="UP000325577"/>
    </source>
</evidence>
<protein>
    <recommendedName>
        <fullName evidence="2">tRNA synthetases class I (E and Q) anti-codon binding domain-containing protein</fullName>
    </recommendedName>
</protein>
<dbReference type="GO" id="GO:0004819">
    <property type="term" value="F:glutamine-tRNA ligase activity"/>
    <property type="evidence" value="ECO:0007669"/>
    <property type="project" value="TreeGrafter"/>
</dbReference>
<proteinExistence type="predicted"/>